<evidence type="ECO:0000256" key="2">
    <source>
        <dbReference type="ARBA" id="ARBA00022723"/>
    </source>
</evidence>
<proteinExistence type="predicted"/>
<dbReference type="Pfam" id="PF13378">
    <property type="entry name" value="MR_MLE_C"/>
    <property type="match status" value="1"/>
</dbReference>
<dbReference type="SFLD" id="SFLDS00001">
    <property type="entry name" value="Enolase"/>
    <property type="match status" value="1"/>
</dbReference>
<dbReference type="SMART" id="SM00922">
    <property type="entry name" value="MR_MLE"/>
    <property type="match status" value="1"/>
</dbReference>
<dbReference type="PANTHER" id="PTHR13794">
    <property type="entry name" value="ENOLASE SUPERFAMILY, MANDELATE RACEMASE"/>
    <property type="match status" value="1"/>
</dbReference>
<reference evidence="5 6" key="1">
    <citation type="submission" date="2024-10" db="EMBL/GenBank/DDBJ databases">
        <title>Paracoccus drimophilus sp. nov., a novel bacterium from corn roots in Hunan.</title>
        <authorList>
            <person name="Li X."/>
        </authorList>
    </citation>
    <scope>NUCLEOTIDE SEQUENCE [LARGE SCALE GENOMIC DNA]</scope>
    <source>
        <strain evidence="5 6">NGMCC 1.201697</strain>
    </source>
</reference>
<dbReference type="SUPFAM" id="SSF54826">
    <property type="entry name" value="Enolase N-terminal domain-like"/>
    <property type="match status" value="1"/>
</dbReference>
<gene>
    <name evidence="5" type="ORF">ACHFJ0_18800</name>
</gene>
<dbReference type="Gene3D" id="3.30.390.10">
    <property type="entry name" value="Enolase-like, N-terminal domain"/>
    <property type="match status" value="1"/>
</dbReference>
<keyword evidence="6" id="KW-1185">Reference proteome</keyword>
<dbReference type="SUPFAM" id="SSF51604">
    <property type="entry name" value="Enolase C-terminal domain-like"/>
    <property type="match status" value="1"/>
</dbReference>
<evidence type="ECO:0000313" key="6">
    <source>
        <dbReference type="Proteomes" id="UP001609376"/>
    </source>
</evidence>
<name>A0ABW7LRJ3_9RHOB</name>
<dbReference type="RefSeq" id="WP_395135320.1">
    <property type="nucleotide sequence ID" value="NZ_JBIMPR010000016.1"/>
</dbReference>
<dbReference type="InterPro" id="IPR029065">
    <property type="entry name" value="Enolase_C-like"/>
</dbReference>
<feature type="domain" description="Mandelate racemase/muconate lactonizing enzyme C-terminal" evidence="4">
    <location>
        <begin position="146"/>
        <end position="243"/>
    </location>
</feature>
<dbReference type="InterPro" id="IPR029017">
    <property type="entry name" value="Enolase-like_N"/>
</dbReference>
<organism evidence="5 6">
    <name type="scientific">Paracoccus broussonetiae subsp. drimophilus</name>
    <dbReference type="NCBI Taxonomy" id="3373869"/>
    <lineage>
        <taxon>Bacteria</taxon>
        <taxon>Pseudomonadati</taxon>
        <taxon>Pseudomonadota</taxon>
        <taxon>Alphaproteobacteria</taxon>
        <taxon>Rhodobacterales</taxon>
        <taxon>Paracoccaceae</taxon>
        <taxon>Paracoccus</taxon>
        <taxon>Paracoccus broussonetiae</taxon>
    </lineage>
</organism>
<dbReference type="InterPro" id="IPR013342">
    <property type="entry name" value="Mandelate_racemase_C"/>
</dbReference>
<dbReference type="Gene3D" id="3.20.20.120">
    <property type="entry name" value="Enolase-like C-terminal domain"/>
    <property type="match status" value="1"/>
</dbReference>
<dbReference type="InterPro" id="IPR036849">
    <property type="entry name" value="Enolase-like_C_sf"/>
</dbReference>
<comment type="caution">
    <text evidence="5">The sequence shown here is derived from an EMBL/GenBank/DDBJ whole genome shotgun (WGS) entry which is preliminary data.</text>
</comment>
<dbReference type="PROSITE" id="PS00909">
    <property type="entry name" value="MR_MLE_2"/>
    <property type="match status" value="1"/>
</dbReference>
<protein>
    <submittedName>
        <fullName evidence="5">Mandelate racemase/muconate lactonizing enzyme family protein</fullName>
    </submittedName>
</protein>
<dbReference type="SFLD" id="SFLDG00179">
    <property type="entry name" value="mandelate_racemase"/>
    <property type="match status" value="1"/>
</dbReference>
<dbReference type="Proteomes" id="UP001609376">
    <property type="component" value="Unassembled WGS sequence"/>
</dbReference>
<evidence type="ECO:0000259" key="4">
    <source>
        <dbReference type="SMART" id="SM00922"/>
    </source>
</evidence>
<evidence type="ECO:0000256" key="1">
    <source>
        <dbReference type="ARBA" id="ARBA00001946"/>
    </source>
</evidence>
<dbReference type="Pfam" id="PF02746">
    <property type="entry name" value="MR_MLE_N"/>
    <property type="match status" value="1"/>
</dbReference>
<evidence type="ECO:0000313" key="5">
    <source>
        <dbReference type="EMBL" id="MFH5776293.1"/>
    </source>
</evidence>
<sequence>MKIVDVRAEACRLPPSVPWEDATNRVDGLEFVFVEVETDTGIIGTGFTYTVDIGGSAILALVQDYLAPLVIGMDPQDYERIWAKMQRQSRRLGLGVNSMGIAAIDIAVWDILGKLHDRPLYQLIGGARDSIPAYISEIVMKESDTLEDVLGRVDGYLSRGYRAVKIKIGRADIEEDIERITRIQQILGRHGKLFVDLNQKWTAHDARFHAGRLDGLGLGWIEEPLPFTDLDAHVALRRAIRTPIALGESLHSRSQVLAYLQAGAVDYVQADVAFIGGITEWLKIAHLAEIFGKPVAPHYMMELSLQLLCGVPNAFMLENVVGGSFTELGLLEEPIEPRDAVGIPPARPGHGIRFDKAALAAVRLDPDRLRRSFTGGSK</sequence>
<dbReference type="CDD" id="cd03316">
    <property type="entry name" value="MR_like"/>
    <property type="match status" value="1"/>
</dbReference>
<comment type="cofactor">
    <cofactor evidence="1">
        <name>Mg(2+)</name>
        <dbReference type="ChEBI" id="CHEBI:18420"/>
    </cofactor>
</comment>
<dbReference type="InterPro" id="IPR018110">
    <property type="entry name" value="Mandel_Rmase/mucon_lact_enz_CS"/>
</dbReference>
<dbReference type="EMBL" id="JBIMPR010000016">
    <property type="protein sequence ID" value="MFH5776293.1"/>
    <property type="molecule type" value="Genomic_DNA"/>
</dbReference>
<accession>A0ABW7LRJ3</accession>
<dbReference type="InterPro" id="IPR013341">
    <property type="entry name" value="Mandelate_racemase_N_dom"/>
</dbReference>
<dbReference type="PANTHER" id="PTHR13794:SF58">
    <property type="entry name" value="MITOCHONDRIAL ENOLASE SUPERFAMILY MEMBER 1"/>
    <property type="match status" value="1"/>
</dbReference>
<keyword evidence="3" id="KW-0460">Magnesium</keyword>
<evidence type="ECO:0000256" key="3">
    <source>
        <dbReference type="ARBA" id="ARBA00022842"/>
    </source>
</evidence>
<dbReference type="InterPro" id="IPR046945">
    <property type="entry name" value="RHMD-like"/>
</dbReference>
<keyword evidence="2" id="KW-0479">Metal-binding</keyword>